<dbReference type="RefSeq" id="WP_045697690.1">
    <property type="nucleotide sequence ID" value="NZ_JZKH01000032.1"/>
</dbReference>
<comment type="caution">
    <text evidence="2">The sequence shown here is derived from an EMBL/GenBank/DDBJ whole genome shotgun (WGS) entry which is preliminary data.</text>
</comment>
<dbReference type="AlphaFoldDB" id="A0A0F2TCX8"/>
<dbReference type="OrthoDB" id="4268124at2"/>
<reference evidence="2 3" key="1">
    <citation type="submission" date="2015-02" db="EMBL/GenBank/DDBJ databases">
        <authorList>
            <person name="Ju K.-S."/>
            <person name="Doroghazi J.R."/>
            <person name="Metcalf W."/>
        </authorList>
    </citation>
    <scope>NUCLEOTIDE SEQUENCE [LARGE SCALE GENOMIC DNA]</scope>
    <source>
        <strain evidence="2 3">ATCC 31215</strain>
    </source>
</reference>
<accession>A0A0F2TCX8</accession>
<keyword evidence="3" id="KW-1185">Reference proteome</keyword>
<evidence type="ECO:0000256" key="1">
    <source>
        <dbReference type="SAM" id="MobiDB-lite"/>
    </source>
</evidence>
<proteinExistence type="predicted"/>
<name>A0A0F2TCX8_STRR3</name>
<dbReference type="PATRIC" id="fig|359131.3.peg.4050"/>
<protein>
    <submittedName>
        <fullName evidence="2">Uncharacterized protein</fullName>
    </submittedName>
</protein>
<evidence type="ECO:0000313" key="3">
    <source>
        <dbReference type="Proteomes" id="UP000033699"/>
    </source>
</evidence>
<sequence>MANNQSETPVPSTPENAAPTPAPAAAVEAGQAVEGAVAATSNPTEYSAPDADRKDAFENGAFGDEAEHVEGPAKPVGDEPGKTYEPESVVSGCP</sequence>
<organism evidence="2 3">
    <name type="scientific">Streptomyces rubellomurinus (strain ATCC 31215)</name>
    <dbReference type="NCBI Taxonomy" id="359131"/>
    <lineage>
        <taxon>Bacteria</taxon>
        <taxon>Bacillati</taxon>
        <taxon>Actinomycetota</taxon>
        <taxon>Actinomycetes</taxon>
        <taxon>Kitasatosporales</taxon>
        <taxon>Streptomycetaceae</taxon>
        <taxon>Streptomyces</taxon>
    </lineage>
</organism>
<feature type="compositionally biased region" description="Polar residues" evidence="1">
    <location>
        <begin position="1"/>
        <end position="15"/>
    </location>
</feature>
<evidence type="ECO:0000313" key="2">
    <source>
        <dbReference type="EMBL" id="KJS61053.1"/>
    </source>
</evidence>
<feature type="region of interest" description="Disordered" evidence="1">
    <location>
        <begin position="1"/>
        <end position="94"/>
    </location>
</feature>
<feature type="compositionally biased region" description="Basic and acidic residues" evidence="1">
    <location>
        <begin position="65"/>
        <end position="85"/>
    </location>
</feature>
<dbReference type="EMBL" id="JZKH01000032">
    <property type="protein sequence ID" value="KJS61053.1"/>
    <property type="molecule type" value="Genomic_DNA"/>
</dbReference>
<feature type="compositionally biased region" description="Low complexity" evidence="1">
    <location>
        <begin position="17"/>
        <end position="40"/>
    </location>
</feature>
<dbReference type="Proteomes" id="UP000033699">
    <property type="component" value="Unassembled WGS sequence"/>
</dbReference>
<gene>
    <name evidence="2" type="ORF">VM95_17340</name>
</gene>